<protein>
    <recommendedName>
        <fullName evidence="3">WH2 domain-containing protein</fullName>
    </recommendedName>
</protein>
<accession>A0A1B6JJ47</accession>
<feature type="compositionally biased region" description="Low complexity" evidence="1">
    <location>
        <begin position="380"/>
        <end position="411"/>
    </location>
</feature>
<dbReference type="AlphaFoldDB" id="A0A1B6JJ47"/>
<feature type="compositionally biased region" description="Pro residues" evidence="1">
    <location>
        <begin position="348"/>
        <end position="365"/>
    </location>
</feature>
<evidence type="ECO:0000313" key="2">
    <source>
        <dbReference type="EMBL" id="JAS99316.1"/>
    </source>
</evidence>
<dbReference type="EMBL" id="GECU01008390">
    <property type="protein sequence ID" value="JAS99316.1"/>
    <property type="molecule type" value="Transcribed_RNA"/>
</dbReference>
<feature type="compositionally biased region" description="Polar residues" evidence="1">
    <location>
        <begin position="29"/>
        <end position="41"/>
    </location>
</feature>
<feature type="region of interest" description="Disordered" evidence="1">
    <location>
        <begin position="293"/>
        <end position="613"/>
    </location>
</feature>
<organism evidence="2">
    <name type="scientific">Homalodisca liturata</name>
    <dbReference type="NCBI Taxonomy" id="320908"/>
    <lineage>
        <taxon>Eukaryota</taxon>
        <taxon>Metazoa</taxon>
        <taxon>Ecdysozoa</taxon>
        <taxon>Arthropoda</taxon>
        <taxon>Hexapoda</taxon>
        <taxon>Insecta</taxon>
        <taxon>Pterygota</taxon>
        <taxon>Neoptera</taxon>
        <taxon>Paraneoptera</taxon>
        <taxon>Hemiptera</taxon>
        <taxon>Auchenorrhyncha</taxon>
        <taxon>Membracoidea</taxon>
        <taxon>Cicadellidae</taxon>
        <taxon>Cicadellinae</taxon>
        <taxon>Proconiini</taxon>
        <taxon>Homalodisca</taxon>
    </lineage>
</organism>
<feature type="region of interest" description="Disordered" evidence="1">
    <location>
        <begin position="1"/>
        <end position="228"/>
    </location>
</feature>
<evidence type="ECO:0008006" key="3">
    <source>
        <dbReference type="Google" id="ProtNLM"/>
    </source>
</evidence>
<name>A0A1B6JJ47_9HEMI</name>
<feature type="compositionally biased region" description="Pro residues" evidence="1">
    <location>
        <begin position="546"/>
        <end position="580"/>
    </location>
</feature>
<feature type="compositionally biased region" description="Low complexity" evidence="1">
    <location>
        <begin position="152"/>
        <end position="167"/>
    </location>
</feature>
<sequence length="613" mass="65779">SATLGRSNGLAGLFAGGMPRLKPTGVDIGQNNSQSLTSLPSATAPGQEPTRRQFNVDIKNRGPPPKPPPANQKPTMPQDGSILEMRAKLKQTDRKKSFSSDNLVDYPALPRPLVNSSAVTPLSPRPQVIPLSPRPQLKPLSPRPQLNPISVRPPLTLLSPRPPLNSLAQKSPNLYDPVQFGSVGNLPKQKPSFTPPPLPARNSPQTTTPRPISSYTPSSTSPVPKPNEANTTVFRFPPLSINNFPNARTSPPLVSAYTQTTPQSPSVFKFPQQFPSKQFNSFGTLPVRISPLAKGTDTTRSEKVSSRRPIVAISPTDTSKPSMYEPPKTPGRNEYNRYRDSSMKSPGYLPPLPTSPRPKPAPTPMTLPQIEFKIQRPQLSETSSTSTSDSVLTGPLHNRSSSTTSLHTNNTGSWTQPIPRVAMKAPPGGHGKPNVAPKPPGIAAKSPGKLTNGRSGVTRAQSMRAPRSPPVAPPTGQMSLLPNQSELYKGAPMFHQSQDSLLHTPPPPKHHTLPSPRAVPPHRPPLRPPQTKPPPPPPNKVMMMSPPCPPPPPPTQAPPPPTQAPPPPPHRVPLQPPRIPPLSASLSPAPPPPPARHSSMRNGLPSSFSSKLE</sequence>
<feature type="compositionally biased region" description="Polar residues" evidence="1">
    <location>
        <begin position="600"/>
        <end position="613"/>
    </location>
</feature>
<evidence type="ECO:0000256" key="1">
    <source>
        <dbReference type="SAM" id="MobiDB-lite"/>
    </source>
</evidence>
<feature type="compositionally biased region" description="Pro residues" evidence="1">
    <location>
        <begin position="517"/>
        <end position="539"/>
    </location>
</feature>
<feature type="compositionally biased region" description="Pro residues" evidence="1">
    <location>
        <begin position="62"/>
        <end position="71"/>
    </location>
</feature>
<reference evidence="2" key="1">
    <citation type="submission" date="2015-11" db="EMBL/GenBank/DDBJ databases">
        <title>De novo transcriptome assembly of four potential Pierce s Disease insect vectors from Arizona vineyards.</title>
        <authorList>
            <person name="Tassone E.E."/>
        </authorList>
    </citation>
    <scope>NUCLEOTIDE SEQUENCE</scope>
</reference>
<proteinExistence type="predicted"/>
<feature type="compositionally biased region" description="Polar residues" evidence="1">
    <location>
        <begin position="476"/>
        <end position="486"/>
    </location>
</feature>
<feature type="compositionally biased region" description="Low complexity" evidence="1">
    <location>
        <begin position="206"/>
        <end position="222"/>
    </location>
</feature>
<gene>
    <name evidence="2" type="ORF">g.51185</name>
</gene>
<feature type="compositionally biased region" description="Polar residues" evidence="1">
    <location>
        <begin position="452"/>
        <end position="461"/>
    </location>
</feature>
<feature type="compositionally biased region" description="Basic and acidic residues" evidence="1">
    <location>
        <begin position="85"/>
        <end position="98"/>
    </location>
</feature>
<feature type="non-terminal residue" evidence="2">
    <location>
        <position position="1"/>
    </location>
</feature>
<feature type="non-terminal residue" evidence="2">
    <location>
        <position position="613"/>
    </location>
</feature>